<dbReference type="Proteomes" id="UP000722989">
    <property type="component" value="Unassembled WGS sequence"/>
</dbReference>
<proteinExistence type="predicted"/>
<comment type="caution">
    <text evidence="2">The sequence shown here is derived from an EMBL/GenBank/DDBJ whole genome shotgun (WGS) entry which is preliminary data.</text>
</comment>
<evidence type="ECO:0000313" key="2">
    <source>
        <dbReference type="EMBL" id="NJC69220.1"/>
    </source>
</evidence>
<sequence>MNQARALYSRFNAFLYGVVAAAFGVGAVAAVASAFLSGATNAPARVGVGVIAAALSAAFARVSMLRVVMHADHLEIVNPLRTYRVSWTDVDNIDTVVFYGWRVRIWTGGATRLAFGLSQFSKYSTSHGPKYDDIDRDAPRWLSRSYAELREYWQSRR</sequence>
<protein>
    <submittedName>
        <fullName evidence="2">PH domain-containing protein</fullName>
    </submittedName>
</protein>
<dbReference type="RefSeq" id="WP_167924129.1">
    <property type="nucleotide sequence ID" value="NZ_JAATVY010000003.1"/>
</dbReference>
<dbReference type="EMBL" id="JAATVY010000003">
    <property type="protein sequence ID" value="NJC69220.1"/>
    <property type="molecule type" value="Genomic_DNA"/>
</dbReference>
<name>A0ABX0XUZ6_9ACTN</name>
<organism evidence="2 3">
    <name type="scientific">Planosporangium thailandense</name>
    <dbReference type="NCBI Taxonomy" id="765197"/>
    <lineage>
        <taxon>Bacteria</taxon>
        <taxon>Bacillati</taxon>
        <taxon>Actinomycetota</taxon>
        <taxon>Actinomycetes</taxon>
        <taxon>Micromonosporales</taxon>
        <taxon>Micromonosporaceae</taxon>
        <taxon>Planosporangium</taxon>
    </lineage>
</organism>
<evidence type="ECO:0000313" key="3">
    <source>
        <dbReference type="Proteomes" id="UP000722989"/>
    </source>
</evidence>
<feature type="transmembrane region" description="Helical" evidence="1">
    <location>
        <begin position="42"/>
        <end position="60"/>
    </location>
</feature>
<keyword evidence="1" id="KW-0812">Transmembrane</keyword>
<gene>
    <name evidence="2" type="ORF">HC031_05735</name>
</gene>
<keyword evidence="1" id="KW-1133">Transmembrane helix</keyword>
<reference evidence="2 3" key="1">
    <citation type="submission" date="2020-03" db="EMBL/GenBank/DDBJ databases">
        <title>WGS of the type strain of Planosporangium spp.</title>
        <authorList>
            <person name="Thawai C."/>
        </authorList>
    </citation>
    <scope>NUCLEOTIDE SEQUENCE [LARGE SCALE GENOMIC DNA]</scope>
    <source>
        <strain evidence="2 3">TBRC 5610</strain>
    </source>
</reference>
<feature type="transmembrane region" description="Helical" evidence="1">
    <location>
        <begin position="12"/>
        <end position="36"/>
    </location>
</feature>
<accession>A0ABX0XUZ6</accession>
<evidence type="ECO:0000256" key="1">
    <source>
        <dbReference type="SAM" id="Phobius"/>
    </source>
</evidence>
<keyword evidence="1" id="KW-0472">Membrane</keyword>
<keyword evidence="3" id="KW-1185">Reference proteome</keyword>